<accession>A0ABR1ZYV0</accession>
<dbReference type="EMBL" id="JBBPBN010000473">
    <property type="protein sequence ID" value="KAK8485879.1"/>
    <property type="molecule type" value="Genomic_DNA"/>
</dbReference>
<dbReference type="Gene3D" id="3.40.50.1000">
    <property type="entry name" value="HAD superfamily/HAD-like"/>
    <property type="match status" value="1"/>
</dbReference>
<gene>
    <name evidence="1" type="ORF">V6N11_066246</name>
</gene>
<evidence type="ECO:0000313" key="1">
    <source>
        <dbReference type="EMBL" id="KAK8485879.1"/>
    </source>
</evidence>
<proteinExistence type="predicted"/>
<reference evidence="1 2" key="1">
    <citation type="journal article" date="2024" name="G3 (Bethesda)">
        <title>Genome assembly of Hibiscus sabdariffa L. provides insights into metabolisms of medicinal natural products.</title>
        <authorList>
            <person name="Kim T."/>
        </authorList>
    </citation>
    <scope>NUCLEOTIDE SEQUENCE [LARGE SCALE GENOMIC DNA]</scope>
    <source>
        <strain evidence="1">TK-2024</strain>
        <tissue evidence="1">Old leaves</tissue>
    </source>
</reference>
<dbReference type="Gene3D" id="1.10.150.450">
    <property type="match status" value="1"/>
</dbReference>
<comment type="caution">
    <text evidence="1">The sequence shown here is derived from an EMBL/GenBank/DDBJ whole genome shotgun (WGS) entry which is preliminary data.</text>
</comment>
<dbReference type="InterPro" id="IPR036412">
    <property type="entry name" value="HAD-like_sf"/>
</dbReference>
<organism evidence="1 2">
    <name type="scientific">Hibiscus sabdariffa</name>
    <name type="common">roselle</name>
    <dbReference type="NCBI Taxonomy" id="183260"/>
    <lineage>
        <taxon>Eukaryota</taxon>
        <taxon>Viridiplantae</taxon>
        <taxon>Streptophyta</taxon>
        <taxon>Embryophyta</taxon>
        <taxon>Tracheophyta</taxon>
        <taxon>Spermatophyta</taxon>
        <taxon>Magnoliopsida</taxon>
        <taxon>eudicotyledons</taxon>
        <taxon>Gunneridae</taxon>
        <taxon>Pentapetalae</taxon>
        <taxon>rosids</taxon>
        <taxon>malvids</taxon>
        <taxon>Malvales</taxon>
        <taxon>Malvaceae</taxon>
        <taxon>Malvoideae</taxon>
        <taxon>Hibiscus</taxon>
    </lineage>
</organism>
<sequence>MLPTSANFSIQPQPDRACELFPKSCTFMKMDTVGRANGAKYECLLFDLDDTLYPLSIGFNLACRKNIQEFMLKYLDIEESEVARMYLELYIQGALGYEFDNDEFHAYAHGRLPYETLRPDPVLRNLLLSMPQRKMIFTNGDKAHAQQVLKRQRYGRAKSYPIPTSCS</sequence>
<dbReference type="SUPFAM" id="SSF56784">
    <property type="entry name" value="HAD-like"/>
    <property type="match status" value="1"/>
</dbReference>
<dbReference type="Proteomes" id="UP001396334">
    <property type="component" value="Unassembled WGS sequence"/>
</dbReference>
<dbReference type="InterPro" id="IPR023214">
    <property type="entry name" value="HAD_sf"/>
</dbReference>
<evidence type="ECO:0000313" key="2">
    <source>
        <dbReference type="Proteomes" id="UP001396334"/>
    </source>
</evidence>
<protein>
    <submittedName>
        <fullName evidence="1">Uncharacterized protein</fullName>
    </submittedName>
</protein>
<dbReference type="PANTHER" id="PTHR12725">
    <property type="entry name" value="HALOACID DEHALOGENASE-LIKE HYDROLASE"/>
    <property type="match status" value="1"/>
</dbReference>
<keyword evidence="2" id="KW-1185">Reference proteome</keyword>
<dbReference type="PANTHER" id="PTHR12725:SF117">
    <property type="entry name" value="HALOACID DEHALOGENASE-LIKE HYDROLASE"/>
    <property type="match status" value="1"/>
</dbReference>
<name>A0ABR1ZYV0_9ROSI</name>